<dbReference type="InterPro" id="IPR023214">
    <property type="entry name" value="HAD_sf"/>
</dbReference>
<name>A0A7Y0FKJ0_9BACT</name>
<dbReference type="InterPro" id="IPR006439">
    <property type="entry name" value="HAD-SF_hydro_IA"/>
</dbReference>
<evidence type="ECO:0000313" key="2">
    <source>
        <dbReference type="Proteomes" id="UP000559626"/>
    </source>
</evidence>
<comment type="caution">
    <text evidence="1">The sequence shown here is derived from an EMBL/GenBank/DDBJ whole genome shotgun (WGS) entry which is preliminary data.</text>
</comment>
<dbReference type="Pfam" id="PF00702">
    <property type="entry name" value="Hydrolase"/>
    <property type="match status" value="1"/>
</dbReference>
<dbReference type="RefSeq" id="WP_169529104.1">
    <property type="nucleotide sequence ID" value="NZ_JABBGH010000001.1"/>
</dbReference>
<dbReference type="AlphaFoldDB" id="A0A7Y0FKJ0"/>
<dbReference type="SFLD" id="SFLDG01129">
    <property type="entry name" value="C1.5:_HAD__Beta-PGM__Phosphata"/>
    <property type="match status" value="1"/>
</dbReference>
<dbReference type="SFLD" id="SFLDS00003">
    <property type="entry name" value="Haloacid_Dehalogenase"/>
    <property type="match status" value="1"/>
</dbReference>
<protein>
    <submittedName>
        <fullName evidence="1">HAD family phosphatase</fullName>
    </submittedName>
</protein>
<dbReference type="EMBL" id="JABBGH010000001">
    <property type="protein sequence ID" value="NML63763.1"/>
    <property type="molecule type" value="Genomic_DNA"/>
</dbReference>
<sequence>MKAFEALIFDLGKVVFDLSFDRVFHFWAAASGQPVEAIKSKFQFDKFFDEFERGEISARTFRAEVSRRLGLQLTDQVFDAGWCALYLDHYQGIDELLTNLKQQYRLVALTNTNSIHARVWQLKYRASLGYFEKVFSSHELGTRKPEKQAYQAVLDYLGTKPEHTIFLDDNRANVAGAAQLGIKTILVESQAQMRADLYQSLRIG</sequence>
<dbReference type="NCBIfam" id="TIGR01509">
    <property type="entry name" value="HAD-SF-IA-v3"/>
    <property type="match status" value="1"/>
</dbReference>
<organism evidence="1 2">
    <name type="scientific">Hymenobacter polaris</name>
    <dbReference type="NCBI Taxonomy" id="2682546"/>
    <lineage>
        <taxon>Bacteria</taxon>
        <taxon>Pseudomonadati</taxon>
        <taxon>Bacteroidota</taxon>
        <taxon>Cytophagia</taxon>
        <taxon>Cytophagales</taxon>
        <taxon>Hymenobacteraceae</taxon>
        <taxon>Hymenobacter</taxon>
    </lineage>
</organism>
<dbReference type="PRINTS" id="PR00413">
    <property type="entry name" value="HADHALOGNASE"/>
</dbReference>
<dbReference type="Proteomes" id="UP000559626">
    <property type="component" value="Unassembled WGS sequence"/>
</dbReference>
<accession>A0A7Y0FKJ0</accession>
<dbReference type="Gene3D" id="1.10.150.240">
    <property type="entry name" value="Putative phosphatase, domain 2"/>
    <property type="match status" value="1"/>
</dbReference>
<reference evidence="1 2" key="1">
    <citation type="submission" date="2020-04" db="EMBL/GenBank/DDBJ databases">
        <title>Hymenobacter polaris sp. nov., isolated from Arctic soil.</title>
        <authorList>
            <person name="Dahal R.H."/>
        </authorList>
    </citation>
    <scope>NUCLEOTIDE SEQUENCE [LARGE SCALE GENOMIC DNA]</scope>
    <source>
        <strain evidence="1 2">RP-2-7</strain>
    </source>
</reference>
<dbReference type="PANTHER" id="PTHR43611:SF3">
    <property type="entry name" value="FLAVIN MONONUCLEOTIDE HYDROLASE 1, CHLOROPLATIC"/>
    <property type="match status" value="1"/>
</dbReference>
<gene>
    <name evidence="1" type="ORF">HHL22_00945</name>
</gene>
<proteinExistence type="predicted"/>
<dbReference type="NCBIfam" id="TIGR01549">
    <property type="entry name" value="HAD-SF-IA-v1"/>
    <property type="match status" value="1"/>
</dbReference>
<evidence type="ECO:0000313" key="1">
    <source>
        <dbReference type="EMBL" id="NML63763.1"/>
    </source>
</evidence>
<dbReference type="CDD" id="cd02603">
    <property type="entry name" value="HAD_sEH-N_like"/>
    <property type="match status" value="1"/>
</dbReference>
<dbReference type="InterPro" id="IPR023198">
    <property type="entry name" value="PGP-like_dom2"/>
</dbReference>
<dbReference type="PANTHER" id="PTHR43611">
    <property type="entry name" value="ALPHA-D-GLUCOSE 1-PHOSPHATE PHOSPHATASE"/>
    <property type="match status" value="1"/>
</dbReference>
<dbReference type="InterPro" id="IPR036412">
    <property type="entry name" value="HAD-like_sf"/>
</dbReference>
<keyword evidence="2" id="KW-1185">Reference proteome</keyword>
<dbReference type="Gene3D" id="3.40.50.1000">
    <property type="entry name" value="HAD superfamily/HAD-like"/>
    <property type="match status" value="1"/>
</dbReference>
<dbReference type="SUPFAM" id="SSF56784">
    <property type="entry name" value="HAD-like"/>
    <property type="match status" value="1"/>
</dbReference>